<gene>
    <name evidence="8" type="ORF">E4633_11355</name>
    <name evidence="7" type="ORF">E4633_15745</name>
</gene>
<protein>
    <recommendedName>
        <fullName evidence="6">O-antigen ligase-related domain-containing protein</fullName>
    </recommendedName>
</protein>
<dbReference type="Pfam" id="PF04932">
    <property type="entry name" value="Wzy_C"/>
    <property type="match status" value="1"/>
</dbReference>
<dbReference type="AlphaFoldDB" id="A0A4S1CIA3"/>
<accession>A0A4S1CIA3</accession>
<dbReference type="Proteomes" id="UP000306416">
    <property type="component" value="Unassembled WGS sequence"/>
</dbReference>
<evidence type="ECO:0000259" key="6">
    <source>
        <dbReference type="Pfam" id="PF04932"/>
    </source>
</evidence>
<keyword evidence="4 5" id="KW-0472">Membrane</keyword>
<feature type="transmembrane region" description="Helical" evidence="5">
    <location>
        <begin position="304"/>
        <end position="325"/>
    </location>
</feature>
<evidence type="ECO:0000256" key="5">
    <source>
        <dbReference type="SAM" id="Phobius"/>
    </source>
</evidence>
<feature type="domain" description="O-antigen ligase-related" evidence="6">
    <location>
        <begin position="183"/>
        <end position="321"/>
    </location>
</feature>
<feature type="transmembrane region" description="Helical" evidence="5">
    <location>
        <begin position="218"/>
        <end position="235"/>
    </location>
</feature>
<reference evidence="8 9" key="1">
    <citation type="submission" date="2019-04" db="EMBL/GenBank/DDBJ databases">
        <title>Geobacter oryzae sp. nov., ferric-reducing bacteria isolated from paddy soil.</title>
        <authorList>
            <person name="Xu Z."/>
            <person name="Masuda Y."/>
            <person name="Itoh H."/>
            <person name="Senoo K."/>
        </authorList>
    </citation>
    <scope>NUCLEOTIDE SEQUENCE [LARGE SCALE GENOMIC DNA]</scope>
    <source>
        <strain evidence="8 9">Red111</strain>
    </source>
</reference>
<feature type="transmembrane region" description="Helical" evidence="5">
    <location>
        <begin position="69"/>
        <end position="85"/>
    </location>
</feature>
<proteinExistence type="predicted"/>
<evidence type="ECO:0000256" key="3">
    <source>
        <dbReference type="ARBA" id="ARBA00022989"/>
    </source>
</evidence>
<sequence>MKDNSGFKNKWLVAVAVYLCVDLGRLQDLFPFLSHVWPGALMTVVLMAFLVSSGDLTDSFVKGLPQTRNFLLFVVLLFCYVPFATAPRAAFNTALGVSLFVPVVLSCLVIIDSREKIESVCKFLCLLFLFIGVYALTHSGRGPGGSVGDENDVGLYLVSFLPFTFFLLSQATSRKGQALWALSVIVSLAAIVMTKSRGSLVGLIVMAAVYWIFGKRKLLLISITLLVALAFTYMTDDDYKAKMLTITATSEGTANERILSWNAAWKMFLDRPLGVGGNNFPRHFSEYQSTDLRRDMWGRVAHSLWFTLLPETGVIGAYLYFALVYRNFKDVFAVKRYPHEALQQRFYVSMSTALLASLMGFFAAASFLSVLYYPIFWYLTALIVCLRNISLMDASFAIKSFTP</sequence>
<dbReference type="PANTHER" id="PTHR37422:SF13">
    <property type="entry name" value="LIPOPOLYSACCHARIDE BIOSYNTHESIS PROTEIN PA4999-RELATED"/>
    <property type="match status" value="1"/>
</dbReference>
<name>A0A4S1CIA3_9BACT</name>
<feature type="transmembrane region" description="Helical" evidence="5">
    <location>
        <begin position="375"/>
        <end position="398"/>
    </location>
</feature>
<feature type="transmembrane region" description="Helical" evidence="5">
    <location>
        <begin position="176"/>
        <end position="192"/>
    </location>
</feature>
<comment type="subcellular location">
    <subcellularLocation>
        <location evidence="1">Membrane</location>
        <topology evidence="1">Multi-pass membrane protein</topology>
    </subcellularLocation>
</comment>
<dbReference type="RefSeq" id="WP_135870344.1">
    <property type="nucleotide sequence ID" value="NZ_SRSC01000002.1"/>
</dbReference>
<dbReference type="EMBL" id="SRSC01000002">
    <property type="protein sequence ID" value="TGU72876.1"/>
    <property type="molecule type" value="Genomic_DNA"/>
</dbReference>
<feature type="transmembrane region" description="Helical" evidence="5">
    <location>
        <begin position="36"/>
        <end position="57"/>
    </location>
</feature>
<evidence type="ECO:0000313" key="8">
    <source>
        <dbReference type="EMBL" id="TGU72876.1"/>
    </source>
</evidence>
<keyword evidence="3 5" id="KW-1133">Transmembrane helix</keyword>
<keyword evidence="9" id="KW-1185">Reference proteome</keyword>
<evidence type="ECO:0000256" key="4">
    <source>
        <dbReference type="ARBA" id="ARBA00023136"/>
    </source>
</evidence>
<organism evidence="8 9">
    <name type="scientific">Geomonas terrae</name>
    <dbReference type="NCBI Taxonomy" id="2562681"/>
    <lineage>
        <taxon>Bacteria</taxon>
        <taxon>Pseudomonadati</taxon>
        <taxon>Thermodesulfobacteriota</taxon>
        <taxon>Desulfuromonadia</taxon>
        <taxon>Geobacterales</taxon>
        <taxon>Geobacteraceae</taxon>
        <taxon>Geomonas</taxon>
    </lineage>
</organism>
<evidence type="ECO:0000256" key="2">
    <source>
        <dbReference type="ARBA" id="ARBA00022692"/>
    </source>
</evidence>
<dbReference type="InterPro" id="IPR007016">
    <property type="entry name" value="O-antigen_ligase-rel_domated"/>
</dbReference>
<evidence type="ECO:0000313" key="9">
    <source>
        <dbReference type="Proteomes" id="UP000306416"/>
    </source>
</evidence>
<dbReference type="EMBL" id="SRSC01000004">
    <property type="protein sequence ID" value="TGU70456.1"/>
    <property type="molecule type" value="Genomic_DNA"/>
</dbReference>
<evidence type="ECO:0000313" key="7">
    <source>
        <dbReference type="EMBL" id="TGU70456.1"/>
    </source>
</evidence>
<feature type="transmembrane region" description="Helical" evidence="5">
    <location>
        <begin position="346"/>
        <end position="369"/>
    </location>
</feature>
<keyword evidence="2 5" id="KW-0812">Transmembrane</keyword>
<feature type="transmembrane region" description="Helical" evidence="5">
    <location>
        <begin position="123"/>
        <end position="141"/>
    </location>
</feature>
<evidence type="ECO:0000256" key="1">
    <source>
        <dbReference type="ARBA" id="ARBA00004141"/>
    </source>
</evidence>
<feature type="transmembrane region" description="Helical" evidence="5">
    <location>
        <begin position="198"/>
        <end position="213"/>
    </location>
</feature>
<feature type="transmembrane region" description="Helical" evidence="5">
    <location>
        <begin position="91"/>
        <end position="111"/>
    </location>
</feature>
<dbReference type="InterPro" id="IPR051533">
    <property type="entry name" value="WaaL-like"/>
</dbReference>
<dbReference type="GO" id="GO:0016020">
    <property type="term" value="C:membrane"/>
    <property type="evidence" value="ECO:0007669"/>
    <property type="project" value="UniProtKB-SubCell"/>
</dbReference>
<dbReference type="PANTHER" id="PTHR37422">
    <property type="entry name" value="TEICHURONIC ACID BIOSYNTHESIS PROTEIN TUAE"/>
    <property type="match status" value="1"/>
</dbReference>
<comment type="caution">
    <text evidence="8">The sequence shown here is derived from an EMBL/GenBank/DDBJ whole genome shotgun (WGS) entry which is preliminary data.</text>
</comment>
<feature type="transmembrane region" description="Helical" evidence="5">
    <location>
        <begin position="153"/>
        <end position="169"/>
    </location>
</feature>